<dbReference type="AlphaFoldDB" id="A0A7E4V3R7"/>
<reference evidence="3" key="2">
    <citation type="submission" date="2020-10" db="UniProtKB">
        <authorList>
            <consortium name="WormBaseParasite"/>
        </authorList>
    </citation>
    <scope>IDENTIFICATION</scope>
</reference>
<evidence type="ECO:0000256" key="1">
    <source>
        <dbReference type="SAM" id="Phobius"/>
    </source>
</evidence>
<reference evidence="2" key="1">
    <citation type="journal article" date="2013" name="Genetics">
        <title>The draft genome and transcriptome of Panagrellus redivivus are shaped by the harsh demands of a free-living lifestyle.</title>
        <authorList>
            <person name="Srinivasan J."/>
            <person name="Dillman A.R."/>
            <person name="Macchietto M.G."/>
            <person name="Heikkinen L."/>
            <person name="Lakso M."/>
            <person name="Fracchia K.M."/>
            <person name="Antoshechkin I."/>
            <person name="Mortazavi A."/>
            <person name="Wong G."/>
            <person name="Sternberg P.W."/>
        </authorList>
    </citation>
    <scope>NUCLEOTIDE SEQUENCE [LARGE SCALE GENOMIC DNA]</scope>
    <source>
        <strain evidence="2">MT8872</strain>
    </source>
</reference>
<proteinExistence type="predicted"/>
<feature type="transmembrane region" description="Helical" evidence="1">
    <location>
        <begin position="34"/>
        <end position="54"/>
    </location>
</feature>
<dbReference type="WBParaSite" id="Pan_g16197.t1">
    <property type="protein sequence ID" value="Pan_g16197.t1"/>
    <property type="gene ID" value="Pan_g16197"/>
</dbReference>
<name>A0A7E4V3R7_PANRE</name>
<evidence type="ECO:0000313" key="2">
    <source>
        <dbReference type="Proteomes" id="UP000492821"/>
    </source>
</evidence>
<keyword evidence="2" id="KW-1185">Reference proteome</keyword>
<dbReference type="Proteomes" id="UP000492821">
    <property type="component" value="Unassembled WGS sequence"/>
</dbReference>
<evidence type="ECO:0000313" key="3">
    <source>
        <dbReference type="WBParaSite" id="Pan_g16197.t1"/>
    </source>
</evidence>
<organism evidence="2 3">
    <name type="scientific">Panagrellus redivivus</name>
    <name type="common">Microworm</name>
    <dbReference type="NCBI Taxonomy" id="6233"/>
    <lineage>
        <taxon>Eukaryota</taxon>
        <taxon>Metazoa</taxon>
        <taxon>Ecdysozoa</taxon>
        <taxon>Nematoda</taxon>
        <taxon>Chromadorea</taxon>
        <taxon>Rhabditida</taxon>
        <taxon>Tylenchina</taxon>
        <taxon>Panagrolaimomorpha</taxon>
        <taxon>Panagrolaimoidea</taxon>
        <taxon>Panagrolaimidae</taxon>
        <taxon>Panagrellus</taxon>
    </lineage>
</organism>
<keyword evidence="1" id="KW-0812">Transmembrane</keyword>
<sequence length="79" mass="9018">MANTLLQATDVMRKVMSSAKLRSLKRALFATQHLMRFVVLAAPLTVTVVDLLCYSRKERIIKLVCLSEVINLKMQQKIK</sequence>
<protein>
    <submittedName>
        <fullName evidence="3">G_PROTEIN_RECEP_F1_2 domain-containing protein</fullName>
    </submittedName>
</protein>
<accession>A0A7E4V3R7</accession>
<keyword evidence="1" id="KW-1133">Transmembrane helix</keyword>
<keyword evidence="1" id="KW-0472">Membrane</keyword>